<keyword evidence="2" id="KW-1185">Reference proteome</keyword>
<name>A0AAV3UH84_9EURY</name>
<dbReference type="GeneID" id="68615410"/>
<dbReference type="RefSeq" id="WP_227777303.1">
    <property type="nucleotide sequence ID" value="NZ_BAABKX010000007.1"/>
</dbReference>
<proteinExistence type="predicted"/>
<dbReference type="Proteomes" id="UP001501729">
    <property type="component" value="Unassembled WGS sequence"/>
</dbReference>
<reference evidence="1 2" key="1">
    <citation type="journal article" date="2019" name="Int. J. Syst. Evol. Microbiol.">
        <title>The Global Catalogue of Microorganisms (GCM) 10K type strain sequencing project: providing services to taxonomists for standard genome sequencing and annotation.</title>
        <authorList>
            <consortium name="The Broad Institute Genomics Platform"/>
            <consortium name="The Broad Institute Genome Sequencing Center for Infectious Disease"/>
            <person name="Wu L."/>
            <person name="Ma J."/>
        </authorList>
    </citation>
    <scope>NUCLEOTIDE SEQUENCE [LARGE SCALE GENOMIC DNA]</scope>
    <source>
        <strain evidence="1 2">JCM 17504</strain>
    </source>
</reference>
<sequence>MFTLRENFTRDSFQSAFAFGTQVGLTKSMHGLRKFLGDLAFVTTSDGTALIHGYNPEQVATTVIIGYRDDPTPGLAYRVYHTEYKNDSETLLFRLFSPDRLQEAAVGTGWEVVDVRHGSERTYTAVLEKR</sequence>
<protein>
    <submittedName>
        <fullName evidence="1">Uncharacterized protein</fullName>
    </submittedName>
</protein>
<accession>A0AAV3UH84</accession>
<gene>
    <name evidence="1" type="ORF">GCM10025751_23330</name>
</gene>
<organism evidence="1 2">
    <name type="scientific">Haladaptatus pallidirubidus</name>
    <dbReference type="NCBI Taxonomy" id="1008152"/>
    <lineage>
        <taxon>Archaea</taxon>
        <taxon>Methanobacteriati</taxon>
        <taxon>Methanobacteriota</taxon>
        <taxon>Stenosarchaea group</taxon>
        <taxon>Halobacteria</taxon>
        <taxon>Halobacteriales</taxon>
        <taxon>Haladaptataceae</taxon>
        <taxon>Haladaptatus</taxon>
    </lineage>
</organism>
<dbReference type="EMBL" id="BAABKX010000007">
    <property type="protein sequence ID" value="GAA5049920.1"/>
    <property type="molecule type" value="Genomic_DNA"/>
</dbReference>
<evidence type="ECO:0000313" key="2">
    <source>
        <dbReference type="Proteomes" id="UP001501729"/>
    </source>
</evidence>
<comment type="caution">
    <text evidence="1">The sequence shown here is derived from an EMBL/GenBank/DDBJ whole genome shotgun (WGS) entry which is preliminary data.</text>
</comment>
<evidence type="ECO:0000313" key="1">
    <source>
        <dbReference type="EMBL" id="GAA5049920.1"/>
    </source>
</evidence>
<dbReference type="AlphaFoldDB" id="A0AAV3UH84"/>